<dbReference type="EMBL" id="BART01000337">
    <property type="protein sequence ID" value="GAG70779.1"/>
    <property type="molecule type" value="Genomic_DNA"/>
</dbReference>
<comment type="caution">
    <text evidence="1">The sequence shown here is derived from an EMBL/GenBank/DDBJ whole genome shotgun (WGS) entry which is preliminary data.</text>
</comment>
<organism evidence="1">
    <name type="scientific">marine sediment metagenome</name>
    <dbReference type="NCBI Taxonomy" id="412755"/>
    <lineage>
        <taxon>unclassified sequences</taxon>
        <taxon>metagenomes</taxon>
        <taxon>ecological metagenomes</taxon>
    </lineage>
</organism>
<protein>
    <recommendedName>
        <fullName evidence="2">Amidohydrolase-related domain-containing protein</fullName>
    </recommendedName>
</protein>
<reference evidence="1" key="1">
    <citation type="journal article" date="2014" name="Front. Microbiol.">
        <title>High frequency of phylogenetically diverse reductive dehalogenase-homologous genes in deep subseafloor sedimentary metagenomes.</title>
        <authorList>
            <person name="Kawai M."/>
            <person name="Futagami T."/>
            <person name="Toyoda A."/>
            <person name="Takaki Y."/>
            <person name="Nishi S."/>
            <person name="Hori S."/>
            <person name="Arai W."/>
            <person name="Tsubouchi T."/>
            <person name="Morono Y."/>
            <person name="Uchiyama I."/>
            <person name="Ito T."/>
            <person name="Fujiyama A."/>
            <person name="Inagaki F."/>
            <person name="Takami H."/>
        </authorList>
    </citation>
    <scope>NUCLEOTIDE SEQUENCE</scope>
    <source>
        <strain evidence="1">Expedition CK06-06</strain>
    </source>
</reference>
<dbReference type="AlphaFoldDB" id="X0ZMZ0"/>
<evidence type="ECO:0000313" key="1">
    <source>
        <dbReference type="EMBL" id="GAG70779.1"/>
    </source>
</evidence>
<gene>
    <name evidence="1" type="ORF">S01H4_01737</name>
</gene>
<accession>X0ZMZ0</accession>
<evidence type="ECO:0008006" key="2">
    <source>
        <dbReference type="Google" id="ProtNLM"/>
    </source>
</evidence>
<sequence>MRPGINISKENPSSKEIEQFIDNSLDKGAVGIKIMGGHYPLTPEATAKTIKIANKKMAYIAFHVGTTKTGSNLSGFKEAISLLEEHSIHFAHINSYCRGLIKEPLEELKEIFSLIQNRNGIVSESYLSRNNGSSGKCTNEIPDMDITKNCLRMGGYSLTKTGLHQAIIDGFAEVIVSVNGENVLLKGIKGAQCWLDAGTDTIISFKVNISEILFLCAVHKDFNNRFLIDAFCTDGGGIPRNMIVEKGLQLIKFGVPMLVAHMIIFWFSQTSGFTPPVCLCA</sequence>
<proteinExistence type="predicted"/>
<name>X0ZMZ0_9ZZZZ</name>